<dbReference type="RefSeq" id="WP_198917167.1">
    <property type="nucleotide sequence ID" value="NZ_JAEKPD010000015.1"/>
</dbReference>
<gene>
    <name evidence="4" type="ORF">ILP92_14690</name>
</gene>
<evidence type="ECO:0000313" key="5">
    <source>
        <dbReference type="Proteomes" id="UP000642488"/>
    </source>
</evidence>
<dbReference type="InterPro" id="IPR007837">
    <property type="entry name" value="DinB"/>
</dbReference>
<dbReference type="Proteomes" id="UP000642488">
    <property type="component" value="Unassembled WGS sequence"/>
</dbReference>
<dbReference type="InterPro" id="IPR034660">
    <property type="entry name" value="DinB/YfiT-like"/>
</dbReference>
<comment type="similarity">
    <text evidence="1">Belongs to the DinB family.</text>
</comment>
<dbReference type="PANTHER" id="PTHR37302:SF1">
    <property type="entry name" value="PROTEIN DINB"/>
    <property type="match status" value="1"/>
</dbReference>
<evidence type="ECO:0000256" key="1">
    <source>
        <dbReference type="ARBA" id="ARBA00008635"/>
    </source>
</evidence>
<evidence type="ECO:0000256" key="2">
    <source>
        <dbReference type="ARBA" id="ARBA00022723"/>
    </source>
</evidence>
<keyword evidence="5" id="KW-1185">Reference proteome</keyword>
<feature type="binding site" evidence="3">
    <location>
        <position position="50"/>
    </location>
    <ligand>
        <name>a divalent metal cation</name>
        <dbReference type="ChEBI" id="CHEBI:60240"/>
    </ligand>
</feature>
<dbReference type="GO" id="GO:0046872">
    <property type="term" value="F:metal ion binding"/>
    <property type="evidence" value="ECO:0007669"/>
    <property type="project" value="UniProtKB-KW"/>
</dbReference>
<proteinExistence type="inferred from homology"/>
<dbReference type="SUPFAM" id="SSF109854">
    <property type="entry name" value="DinB/YfiT-like putative metalloenzymes"/>
    <property type="match status" value="1"/>
</dbReference>
<organism evidence="4 5">
    <name type="scientific">Palleronia pontilimi</name>
    <dbReference type="NCBI Taxonomy" id="1964209"/>
    <lineage>
        <taxon>Bacteria</taxon>
        <taxon>Pseudomonadati</taxon>
        <taxon>Pseudomonadota</taxon>
        <taxon>Alphaproteobacteria</taxon>
        <taxon>Rhodobacterales</taxon>
        <taxon>Roseobacteraceae</taxon>
        <taxon>Palleronia</taxon>
    </lineage>
</organism>
<reference evidence="4" key="1">
    <citation type="submission" date="2020-12" db="EMBL/GenBank/DDBJ databases">
        <title>Bacterial taxonomy.</title>
        <authorList>
            <person name="Pan X."/>
        </authorList>
    </citation>
    <scope>NUCLEOTIDE SEQUENCE</scope>
    <source>
        <strain evidence="4">KCTC 52957</strain>
    </source>
</reference>
<keyword evidence="2 3" id="KW-0479">Metal-binding</keyword>
<dbReference type="Gene3D" id="1.20.120.450">
    <property type="entry name" value="dinb family like domain"/>
    <property type="match status" value="1"/>
</dbReference>
<feature type="binding site" evidence="3">
    <location>
        <position position="137"/>
    </location>
    <ligand>
        <name>a divalent metal cation</name>
        <dbReference type="ChEBI" id="CHEBI:60240"/>
    </ligand>
</feature>
<comment type="caution">
    <text evidence="4">The sequence shown here is derived from an EMBL/GenBank/DDBJ whole genome shotgun (WGS) entry which is preliminary data.</text>
</comment>
<dbReference type="Pfam" id="PF05163">
    <property type="entry name" value="DinB"/>
    <property type="match status" value="1"/>
</dbReference>
<dbReference type="EMBL" id="JAEKPD010000015">
    <property type="protein sequence ID" value="MBJ3763996.1"/>
    <property type="molecule type" value="Genomic_DNA"/>
</dbReference>
<protein>
    <submittedName>
        <fullName evidence="4">DinB family protein</fullName>
    </submittedName>
</protein>
<dbReference type="AlphaFoldDB" id="A0A934MF05"/>
<feature type="binding site" evidence="3">
    <location>
        <position position="141"/>
    </location>
    <ligand>
        <name>a divalent metal cation</name>
        <dbReference type="ChEBI" id="CHEBI:60240"/>
    </ligand>
</feature>
<accession>A0A934MF05</accession>
<dbReference type="PANTHER" id="PTHR37302">
    <property type="entry name" value="SLR1116 PROTEIN"/>
    <property type="match status" value="1"/>
</dbReference>
<evidence type="ECO:0000256" key="3">
    <source>
        <dbReference type="PIRSR" id="PIRSR607837-1"/>
    </source>
</evidence>
<sequence>MITPAYVAMMARYNAWQNGWVFAACDGLPDAARRQDRGLFFRTIHATLSHVLWGDHMWLARFTGGDIPAVPQRQSGSYVDDWDCLKAARSDTDAALSTWAATVGQDFLDADYSWYSGSAQARISRPMAQVVAHLFNHQTHHRGQVHAALTQAGHATQDTDLFYMEPA</sequence>
<evidence type="ECO:0000313" key="4">
    <source>
        <dbReference type="EMBL" id="MBJ3763996.1"/>
    </source>
</evidence>
<name>A0A934MF05_9RHOB</name>